<feature type="transmembrane region" description="Helical" evidence="1">
    <location>
        <begin position="36"/>
        <end position="54"/>
    </location>
</feature>
<name>A0A9P1EE97_CUSEU</name>
<dbReference type="PANTHER" id="PTHR33321">
    <property type="match status" value="1"/>
</dbReference>
<keyword evidence="1" id="KW-1133">Transmembrane helix</keyword>
<evidence type="ECO:0000256" key="1">
    <source>
        <dbReference type="SAM" id="Phobius"/>
    </source>
</evidence>
<keyword evidence="1" id="KW-0472">Membrane</keyword>
<dbReference type="OrthoDB" id="1924946at2759"/>
<proteinExistence type="predicted"/>
<keyword evidence="3" id="KW-1185">Reference proteome</keyword>
<evidence type="ECO:0000313" key="2">
    <source>
        <dbReference type="EMBL" id="CAH9100223.1"/>
    </source>
</evidence>
<accession>A0A9P1EE97</accession>
<sequence>MADKAEIYHLLRPLRPPTVPETIREDQYDFNVSSSFTFHGILFIAFIALLSLWANHEAAKGFSISVINDAGDTAAGKRFDLFYVSNDHATRLILERSKFVEDIISHTHTTCHRLQPKKDKIKNVILRLSSRNLTRPAMIESGEQGIFVINLSPSVMADKNFKHATFLAVQRGMALIWLWESQRDDDQTSLKEKVIDGDASLDWIIRDASSIHRLYVLYHLGSYWSTVFPLFPQFIPPTPKAQHLPLGFRRICKWIKCIKRHKQMAIERRDGKWAEFLLVLKIIPPTPKILHLTLGFRRICKWTKYIKRHKQMEIERRDIDG</sequence>
<dbReference type="AlphaFoldDB" id="A0A9P1EE97"/>
<evidence type="ECO:0000313" key="3">
    <source>
        <dbReference type="Proteomes" id="UP001152484"/>
    </source>
</evidence>
<dbReference type="EMBL" id="CAMAPE010000038">
    <property type="protein sequence ID" value="CAH9100223.1"/>
    <property type="molecule type" value="Genomic_DNA"/>
</dbReference>
<dbReference type="Pfam" id="PF04450">
    <property type="entry name" value="BSP"/>
    <property type="match status" value="1"/>
</dbReference>
<dbReference type="Proteomes" id="UP001152484">
    <property type="component" value="Unassembled WGS sequence"/>
</dbReference>
<comment type="caution">
    <text evidence="2">The sequence shown here is derived from an EMBL/GenBank/DDBJ whole genome shotgun (WGS) entry which is preliminary data.</text>
</comment>
<gene>
    <name evidence="2" type="ORF">CEURO_LOCUS14828</name>
</gene>
<dbReference type="PANTHER" id="PTHR33321:SF3">
    <property type="entry name" value="OS05G0582000 PROTEIN"/>
    <property type="match status" value="1"/>
</dbReference>
<reference evidence="2" key="1">
    <citation type="submission" date="2022-07" db="EMBL/GenBank/DDBJ databases">
        <authorList>
            <person name="Macas J."/>
            <person name="Novak P."/>
            <person name="Neumann P."/>
        </authorList>
    </citation>
    <scope>NUCLEOTIDE SEQUENCE</scope>
</reference>
<organism evidence="2 3">
    <name type="scientific">Cuscuta europaea</name>
    <name type="common">European dodder</name>
    <dbReference type="NCBI Taxonomy" id="41803"/>
    <lineage>
        <taxon>Eukaryota</taxon>
        <taxon>Viridiplantae</taxon>
        <taxon>Streptophyta</taxon>
        <taxon>Embryophyta</taxon>
        <taxon>Tracheophyta</taxon>
        <taxon>Spermatophyta</taxon>
        <taxon>Magnoliopsida</taxon>
        <taxon>eudicotyledons</taxon>
        <taxon>Gunneridae</taxon>
        <taxon>Pentapetalae</taxon>
        <taxon>asterids</taxon>
        <taxon>lamiids</taxon>
        <taxon>Solanales</taxon>
        <taxon>Convolvulaceae</taxon>
        <taxon>Cuscuteae</taxon>
        <taxon>Cuscuta</taxon>
        <taxon>Cuscuta subgen. Cuscuta</taxon>
    </lineage>
</organism>
<keyword evidence="1" id="KW-0812">Transmembrane</keyword>
<dbReference type="InterPro" id="IPR007541">
    <property type="entry name" value="Uncharacterised_BSP"/>
</dbReference>
<protein>
    <submittedName>
        <fullName evidence="2">Uncharacterized protein</fullName>
    </submittedName>
</protein>